<reference evidence="1" key="1">
    <citation type="journal article" date="2021" name="Proc. Natl. Acad. Sci. U.S.A.">
        <title>A Catalog of Tens of Thousands of Viruses from Human Metagenomes Reveals Hidden Associations with Chronic Diseases.</title>
        <authorList>
            <person name="Tisza M.J."/>
            <person name="Buck C.B."/>
        </authorList>
    </citation>
    <scope>NUCLEOTIDE SEQUENCE</scope>
    <source>
        <strain evidence="1">CtZHD14</strain>
    </source>
</reference>
<organism evidence="1">
    <name type="scientific">Siphoviridae sp. ctZHD14</name>
    <dbReference type="NCBI Taxonomy" id="2827891"/>
    <lineage>
        <taxon>Viruses</taxon>
        <taxon>Duplodnaviria</taxon>
        <taxon>Heunggongvirae</taxon>
        <taxon>Uroviricota</taxon>
        <taxon>Caudoviricetes</taxon>
    </lineage>
</organism>
<name>A0A8S5SXP4_9CAUD</name>
<dbReference type="EMBL" id="BK032687">
    <property type="protein sequence ID" value="DAF55322.1"/>
    <property type="molecule type" value="Genomic_DNA"/>
</dbReference>
<evidence type="ECO:0000313" key="1">
    <source>
        <dbReference type="EMBL" id="DAF55322.1"/>
    </source>
</evidence>
<proteinExistence type="predicted"/>
<sequence>MISDEKRNEVADKLRDIAKEEDIDGYSYTELWDKLIDLIYDDLESYENATCADDLSLLANLIDRPAVKPVRPYDDMPDYVFCGECNTQIWNSANYCPQCGTRCVPYGKPFFDDEDRKIYETICSNVQQR</sequence>
<protein>
    <submittedName>
        <fullName evidence="1">Putative tRNA pseudouridine synthase</fullName>
    </submittedName>
</protein>
<accession>A0A8S5SXP4</accession>